<evidence type="ECO:0000256" key="6">
    <source>
        <dbReference type="ARBA" id="ARBA00023277"/>
    </source>
</evidence>
<dbReference type="EMBL" id="FNNQ01000005">
    <property type="protein sequence ID" value="SDW67929.1"/>
    <property type="molecule type" value="Genomic_DNA"/>
</dbReference>
<evidence type="ECO:0000256" key="2">
    <source>
        <dbReference type="ARBA" id="ARBA00009975"/>
    </source>
</evidence>
<feature type="binding site" evidence="7">
    <location>
        <position position="225"/>
    </location>
    <ligand>
        <name>substrate</name>
    </ligand>
</feature>
<dbReference type="GO" id="GO:0004345">
    <property type="term" value="F:glucose-6-phosphate dehydrogenase activity"/>
    <property type="evidence" value="ECO:0007669"/>
    <property type="project" value="UniProtKB-UniRule"/>
</dbReference>
<feature type="binding site" evidence="7">
    <location>
        <position position="191"/>
    </location>
    <ligand>
        <name>substrate</name>
    </ligand>
</feature>
<feature type="binding site" evidence="7">
    <location>
        <position position="354"/>
    </location>
    <ligand>
        <name>substrate</name>
    </ligand>
</feature>
<feature type="domain" description="Glucose-6-phosphate dehydrogenase C-terminal" evidence="9">
    <location>
        <begin position="199"/>
        <end position="493"/>
    </location>
</feature>
<dbReference type="EC" id="1.1.1.49" evidence="7"/>
<comment type="caution">
    <text evidence="7">Lacks conserved residue(s) required for the propagation of feature annotation.</text>
</comment>
<keyword evidence="5 7" id="KW-0560">Oxidoreductase</keyword>
<keyword evidence="6 7" id="KW-0119">Carbohydrate metabolism</keyword>
<comment type="catalytic activity">
    <reaction evidence="7">
        <text>D-glucose 6-phosphate + NADP(+) = 6-phospho-D-glucono-1,5-lactone + NADPH + H(+)</text>
        <dbReference type="Rhea" id="RHEA:15841"/>
        <dbReference type="ChEBI" id="CHEBI:15378"/>
        <dbReference type="ChEBI" id="CHEBI:57783"/>
        <dbReference type="ChEBI" id="CHEBI:57955"/>
        <dbReference type="ChEBI" id="CHEBI:58349"/>
        <dbReference type="ChEBI" id="CHEBI:61548"/>
        <dbReference type="EC" id="1.1.1.49"/>
    </reaction>
</comment>
<keyword evidence="3 7" id="KW-0313">Glucose metabolism</keyword>
<dbReference type="InterPro" id="IPR019796">
    <property type="entry name" value="G6P_DH_AS"/>
</dbReference>
<feature type="binding site" evidence="7">
    <location>
        <begin position="94"/>
        <end position="95"/>
    </location>
    <ligand>
        <name>NADP(+)</name>
        <dbReference type="ChEBI" id="CHEBI:58349"/>
    </ligand>
</feature>
<dbReference type="PIRSF" id="PIRSF000110">
    <property type="entry name" value="G6PD"/>
    <property type="match status" value="1"/>
</dbReference>
<dbReference type="InterPro" id="IPR036291">
    <property type="entry name" value="NAD(P)-bd_dom_sf"/>
</dbReference>
<accession>A0A1H2VJ76</accession>
<dbReference type="SUPFAM" id="SSF55347">
    <property type="entry name" value="Glyceraldehyde-3-phosphate dehydrogenase-like, C-terminal domain"/>
    <property type="match status" value="1"/>
</dbReference>
<dbReference type="OrthoDB" id="9802739at2"/>
<keyword evidence="4 7" id="KW-0521">NADP</keyword>
<name>A0A1H2VJ76_9BACL</name>
<evidence type="ECO:0000313" key="10">
    <source>
        <dbReference type="EMBL" id="SDW67929.1"/>
    </source>
</evidence>
<feature type="binding site" evidence="7">
    <location>
        <position position="349"/>
    </location>
    <ligand>
        <name>substrate</name>
    </ligand>
</feature>
<dbReference type="Gene3D" id="3.30.360.10">
    <property type="entry name" value="Dihydrodipicolinate Reductase, domain 2"/>
    <property type="match status" value="1"/>
</dbReference>
<protein>
    <recommendedName>
        <fullName evidence="7">Glucose-6-phosphate 1-dehydrogenase</fullName>
        <shortName evidence="7">G6PD</shortName>
        <ecNumber evidence="7">1.1.1.49</ecNumber>
    </recommendedName>
</protein>
<dbReference type="Proteomes" id="UP000198534">
    <property type="component" value="Unassembled WGS sequence"/>
</dbReference>
<dbReference type="Pfam" id="PF02781">
    <property type="entry name" value="G6PD_C"/>
    <property type="match status" value="1"/>
</dbReference>
<dbReference type="AlphaFoldDB" id="A0A1H2VJ76"/>
<dbReference type="UniPathway" id="UPA00115">
    <property type="reaction ID" value="UER00408"/>
</dbReference>
<dbReference type="GO" id="GO:0006006">
    <property type="term" value="P:glucose metabolic process"/>
    <property type="evidence" value="ECO:0007669"/>
    <property type="project" value="UniProtKB-KW"/>
</dbReference>
<dbReference type="NCBIfam" id="TIGR00871">
    <property type="entry name" value="zwf"/>
    <property type="match status" value="1"/>
</dbReference>
<reference evidence="10 11" key="1">
    <citation type="submission" date="2016-10" db="EMBL/GenBank/DDBJ databases">
        <authorList>
            <person name="de Groot N.N."/>
        </authorList>
    </citation>
    <scope>NUCLEOTIDE SEQUENCE [LARGE SCALE GENOMIC DNA]</scope>
    <source>
        <strain evidence="10 11">DSM 45610</strain>
    </source>
</reference>
<evidence type="ECO:0000256" key="4">
    <source>
        <dbReference type="ARBA" id="ARBA00022857"/>
    </source>
</evidence>
<feature type="active site" description="Proton acceptor" evidence="7">
    <location>
        <position position="249"/>
    </location>
</feature>
<gene>
    <name evidence="7" type="primary">zwf</name>
    <name evidence="10" type="ORF">SAMN05444487_105114</name>
</gene>
<sequence length="514" mass="58834">MSKQINSKEPFAMVIFGGAGDLAQRKLFPALYTLHRSGFLPDNFSVLGVGRSPRETEDYRQFLRNAITQFARTEVDNEEEWSSFAERFDYLSIDVTDAGTYDELERAVAEQEKQFSLPGNRLFYLAVAPKLFGVVAENLKAGGLTENNGWKRLVIEKPFGRDYLSAEALQEQINRSFPEEEVYRIDHYLGKEMVQNIEVLRFANSLFENLWNNRYISNVQITAAEIVGVENRASYYDSAGALRDMVQNHILQLLMMVAMEPPSHLNPEAIHDEKVKVLRSLRRYEEHDVSQYMVRGQYTGGFIDDKEVPPYLNEENVPEGSTNETFVAGKLYIDNFRWSGVPFYIRTGKRMAEKSTEVVIQFRDVPKHLYFNKDNNLGSNLLVIKINPEEGLALQMNAKKPGVANQVVPIMMDFCNNCGVDTPEAYESLIRDALEGDRTFFTNWEEVSLAWRFIDPIRQAWDQEGEETLAPYESGSYGPKEADALLDQDGFQWVSPYHPETEKKPVVRGQEISD</sequence>
<comment type="pathway">
    <text evidence="1 7">Carbohydrate degradation; pentose phosphate pathway; D-ribulose 5-phosphate from D-glucose 6-phosphate (oxidative stage): step 1/3.</text>
</comment>
<evidence type="ECO:0000259" key="8">
    <source>
        <dbReference type="Pfam" id="PF00479"/>
    </source>
</evidence>
<dbReference type="PANTHER" id="PTHR23429">
    <property type="entry name" value="GLUCOSE-6-PHOSPHATE 1-DEHYDROGENASE G6PD"/>
    <property type="match status" value="1"/>
</dbReference>
<dbReference type="Pfam" id="PF00479">
    <property type="entry name" value="G6PD_N"/>
    <property type="match status" value="1"/>
</dbReference>
<feature type="domain" description="Glucose-6-phosphate dehydrogenase NAD-binding" evidence="8">
    <location>
        <begin position="14"/>
        <end position="196"/>
    </location>
</feature>
<dbReference type="InterPro" id="IPR022675">
    <property type="entry name" value="G6P_DH_C"/>
</dbReference>
<proteinExistence type="inferred from homology"/>
<dbReference type="STRING" id="1048340.SAMN05444487_105114"/>
<dbReference type="GO" id="GO:0050661">
    <property type="term" value="F:NADP binding"/>
    <property type="evidence" value="ECO:0007669"/>
    <property type="project" value="UniProtKB-UniRule"/>
</dbReference>
<comment type="similarity">
    <text evidence="2 7">Belongs to the glucose-6-phosphate dehydrogenase family.</text>
</comment>
<feature type="binding site" evidence="7">
    <location>
        <position position="244"/>
    </location>
    <ligand>
        <name>substrate</name>
    </ligand>
</feature>
<feature type="binding site" evidence="7">
    <location>
        <position position="187"/>
    </location>
    <ligand>
        <name>substrate</name>
    </ligand>
</feature>
<evidence type="ECO:0000259" key="9">
    <source>
        <dbReference type="Pfam" id="PF02781"/>
    </source>
</evidence>
<dbReference type="GO" id="GO:0009051">
    <property type="term" value="P:pentose-phosphate shunt, oxidative branch"/>
    <property type="evidence" value="ECO:0007669"/>
    <property type="project" value="TreeGrafter"/>
</dbReference>
<dbReference type="PROSITE" id="PS00069">
    <property type="entry name" value="G6P_DEHYDROGENASE"/>
    <property type="match status" value="1"/>
</dbReference>
<comment type="function">
    <text evidence="7">Catalyzes the oxidation of glucose 6-phosphate to 6-phosphogluconolactone.</text>
</comment>
<evidence type="ECO:0000313" key="11">
    <source>
        <dbReference type="Proteomes" id="UP000198534"/>
    </source>
</evidence>
<dbReference type="PANTHER" id="PTHR23429:SF0">
    <property type="entry name" value="GLUCOSE-6-PHOSPHATE 1-DEHYDROGENASE"/>
    <property type="match status" value="1"/>
</dbReference>
<evidence type="ECO:0000256" key="5">
    <source>
        <dbReference type="ARBA" id="ARBA00023002"/>
    </source>
</evidence>
<dbReference type="InterPro" id="IPR001282">
    <property type="entry name" value="G6P_DH"/>
</dbReference>
<organism evidence="10 11">
    <name type="scientific">Marininema mesophilum</name>
    <dbReference type="NCBI Taxonomy" id="1048340"/>
    <lineage>
        <taxon>Bacteria</taxon>
        <taxon>Bacillati</taxon>
        <taxon>Bacillota</taxon>
        <taxon>Bacilli</taxon>
        <taxon>Bacillales</taxon>
        <taxon>Thermoactinomycetaceae</taxon>
        <taxon>Marininema</taxon>
    </lineage>
</organism>
<evidence type="ECO:0000256" key="7">
    <source>
        <dbReference type="HAMAP-Rule" id="MF_00966"/>
    </source>
</evidence>
<keyword evidence="11" id="KW-1185">Reference proteome</keyword>
<feature type="binding site" evidence="7">
    <location>
        <position position="51"/>
    </location>
    <ligand>
        <name>NADP(+)</name>
        <dbReference type="ChEBI" id="CHEBI:58349"/>
    </ligand>
</feature>
<dbReference type="SUPFAM" id="SSF51735">
    <property type="entry name" value="NAD(P)-binding Rossmann-fold domains"/>
    <property type="match status" value="1"/>
</dbReference>
<evidence type="ECO:0000256" key="3">
    <source>
        <dbReference type="ARBA" id="ARBA00022526"/>
    </source>
</evidence>
<dbReference type="Gene3D" id="3.40.50.720">
    <property type="entry name" value="NAD(P)-binding Rossmann-like Domain"/>
    <property type="match status" value="1"/>
</dbReference>
<dbReference type="GO" id="GO:0005829">
    <property type="term" value="C:cytosol"/>
    <property type="evidence" value="ECO:0007669"/>
    <property type="project" value="TreeGrafter"/>
</dbReference>
<dbReference type="HAMAP" id="MF_00966">
    <property type="entry name" value="G6PD"/>
    <property type="match status" value="1"/>
</dbReference>
<evidence type="ECO:0000256" key="1">
    <source>
        <dbReference type="ARBA" id="ARBA00004937"/>
    </source>
</evidence>
<dbReference type="RefSeq" id="WP_091738116.1">
    <property type="nucleotide sequence ID" value="NZ_FNNQ01000005.1"/>
</dbReference>
<dbReference type="InterPro" id="IPR022674">
    <property type="entry name" value="G6P_DH_NAD-bd"/>
</dbReference>
<dbReference type="PRINTS" id="PR00079">
    <property type="entry name" value="G6PDHDRGNASE"/>
</dbReference>
<feature type="binding site" evidence="7">
    <location>
        <position position="157"/>
    </location>
    <ligand>
        <name>NADP(+)</name>
        <dbReference type="ChEBI" id="CHEBI:58349"/>
    </ligand>
</feature>